<dbReference type="EMBL" id="UINC01112555">
    <property type="protein sequence ID" value="SVC81582.1"/>
    <property type="molecule type" value="Genomic_DNA"/>
</dbReference>
<evidence type="ECO:0000256" key="1">
    <source>
        <dbReference type="SAM" id="MobiDB-lite"/>
    </source>
</evidence>
<organism evidence="2">
    <name type="scientific">marine metagenome</name>
    <dbReference type="NCBI Taxonomy" id="408172"/>
    <lineage>
        <taxon>unclassified sequences</taxon>
        <taxon>metagenomes</taxon>
        <taxon>ecological metagenomes</taxon>
    </lineage>
</organism>
<protein>
    <submittedName>
        <fullName evidence="2">Uncharacterized protein</fullName>
    </submittedName>
</protein>
<proteinExistence type="predicted"/>
<feature type="non-terminal residue" evidence="2">
    <location>
        <position position="43"/>
    </location>
</feature>
<gene>
    <name evidence="2" type="ORF">METZ01_LOCUS334436</name>
</gene>
<name>A0A382QAK6_9ZZZZ</name>
<evidence type="ECO:0000313" key="2">
    <source>
        <dbReference type="EMBL" id="SVC81582.1"/>
    </source>
</evidence>
<dbReference type="AlphaFoldDB" id="A0A382QAK6"/>
<feature type="region of interest" description="Disordered" evidence="1">
    <location>
        <begin position="1"/>
        <end position="43"/>
    </location>
</feature>
<reference evidence="2" key="1">
    <citation type="submission" date="2018-05" db="EMBL/GenBank/DDBJ databases">
        <authorList>
            <person name="Lanie J.A."/>
            <person name="Ng W.-L."/>
            <person name="Kazmierczak K.M."/>
            <person name="Andrzejewski T.M."/>
            <person name="Davidsen T.M."/>
            <person name="Wayne K.J."/>
            <person name="Tettelin H."/>
            <person name="Glass J.I."/>
            <person name="Rusch D."/>
            <person name="Podicherti R."/>
            <person name="Tsui H.-C.T."/>
            <person name="Winkler M.E."/>
        </authorList>
    </citation>
    <scope>NUCLEOTIDE SEQUENCE</scope>
</reference>
<accession>A0A382QAK6</accession>
<sequence>MFAKKIPRPQPEGGTKHIKLISRDISMPALPRHLPQRKESGRK</sequence>